<keyword evidence="3" id="KW-1185">Reference proteome</keyword>
<dbReference type="InterPro" id="IPR046595">
    <property type="entry name" value="DUF6653"/>
</dbReference>
<proteinExistence type="predicted"/>
<feature type="transmembrane region" description="Helical" evidence="1">
    <location>
        <begin position="48"/>
        <end position="69"/>
    </location>
</feature>
<protein>
    <submittedName>
        <fullName evidence="2">Uncharacterized protein</fullName>
    </submittedName>
</protein>
<dbReference type="RefSeq" id="WP_072958717.1">
    <property type="nucleotide sequence ID" value="NZ_FQUH01000008.1"/>
</dbReference>
<evidence type="ECO:0000256" key="1">
    <source>
        <dbReference type="SAM" id="Phobius"/>
    </source>
</evidence>
<dbReference type="AlphaFoldDB" id="A0A1M5AU21"/>
<keyword evidence="1" id="KW-0472">Membrane</keyword>
<gene>
    <name evidence="2" type="ORF">SAMN02745781_02031</name>
</gene>
<organism evidence="2 3">
    <name type="scientific">Vibrio gazogenes DSM 21264 = NBRC 103151</name>
    <dbReference type="NCBI Taxonomy" id="1123492"/>
    <lineage>
        <taxon>Bacteria</taxon>
        <taxon>Pseudomonadati</taxon>
        <taxon>Pseudomonadota</taxon>
        <taxon>Gammaproteobacteria</taxon>
        <taxon>Vibrionales</taxon>
        <taxon>Vibrionaceae</taxon>
        <taxon>Vibrio</taxon>
    </lineage>
</organism>
<accession>A0A1M5AU21</accession>
<sequence>MTLERKLAALFHLDGKGWDRHANPWSVWTRYSVLPLFIIAGLLREWSVWLSILAVVMAVVWMFLNPILFPKPVSLKSWATQSVLGERIYLNRDKEPLPEHHQLPLFMMLHLTSTVGLILAVWGVYQYDIQLCILSTLITYLAKSWFLDRMVWLYCDCSREHTADE</sequence>
<evidence type="ECO:0000313" key="2">
    <source>
        <dbReference type="EMBL" id="SHF33705.1"/>
    </source>
</evidence>
<keyword evidence="1" id="KW-1133">Transmembrane helix</keyword>
<feature type="transmembrane region" description="Helical" evidence="1">
    <location>
        <begin position="105"/>
        <end position="125"/>
    </location>
</feature>
<keyword evidence="1" id="KW-0812">Transmembrane</keyword>
<dbReference type="Pfam" id="PF20358">
    <property type="entry name" value="DUF6653"/>
    <property type="match status" value="1"/>
</dbReference>
<dbReference type="Proteomes" id="UP000184159">
    <property type="component" value="Unassembled WGS sequence"/>
</dbReference>
<reference evidence="3" key="1">
    <citation type="submission" date="2016-11" db="EMBL/GenBank/DDBJ databases">
        <authorList>
            <person name="Varghese N."/>
            <person name="Submissions S."/>
        </authorList>
    </citation>
    <scope>NUCLEOTIDE SEQUENCE [LARGE SCALE GENOMIC DNA]</scope>
    <source>
        <strain evidence="3">DSM 21264</strain>
    </source>
</reference>
<name>A0A1M5AU21_VIBGA</name>
<dbReference type="EMBL" id="FQUH01000008">
    <property type="protein sequence ID" value="SHF33705.1"/>
    <property type="molecule type" value="Genomic_DNA"/>
</dbReference>
<evidence type="ECO:0000313" key="3">
    <source>
        <dbReference type="Proteomes" id="UP000184159"/>
    </source>
</evidence>